<dbReference type="EMBL" id="MU001776">
    <property type="protein sequence ID" value="KAF2798823.1"/>
    <property type="molecule type" value="Genomic_DNA"/>
</dbReference>
<evidence type="ECO:0000256" key="5">
    <source>
        <dbReference type="ARBA" id="ARBA00038359"/>
    </source>
</evidence>
<feature type="transmembrane region" description="Helical" evidence="6">
    <location>
        <begin position="12"/>
        <end position="33"/>
    </location>
</feature>
<feature type="transmembrane region" description="Helical" evidence="6">
    <location>
        <begin position="217"/>
        <end position="240"/>
    </location>
</feature>
<evidence type="ECO:0000256" key="2">
    <source>
        <dbReference type="ARBA" id="ARBA00022692"/>
    </source>
</evidence>
<keyword evidence="9" id="KW-1185">Reference proteome</keyword>
<evidence type="ECO:0000256" key="3">
    <source>
        <dbReference type="ARBA" id="ARBA00022989"/>
    </source>
</evidence>
<evidence type="ECO:0000313" key="9">
    <source>
        <dbReference type="Proteomes" id="UP000799757"/>
    </source>
</evidence>
<evidence type="ECO:0000313" key="8">
    <source>
        <dbReference type="EMBL" id="KAF2798823.1"/>
    </source>
</evidence>
<evidence type="ECO:0000256" key="6">
    <source>
        <dbReference type="SAM" id="Phobius"/>
    </source>
</evidence>
<feature type="transmembrane region" description="Helical" evidence="6">
    <location>
        <begin position="252"/>
        <end position="277"/>
    </location>
</feature>
<feature type="transmembrane region" description="Helical" evidence="6">
    <location>
        <begin position="182"/>
        <end position="205"/>
    </location>
</feature>
<dbReference type="AlphaFoldDB" id="A0A6A6XRK1"/>
<feature type="transmembrane region" description="Helical" evidence="6">
    <location>
        <begin position="90"/>
        <end position="109"/>
    </location>
</feature>
<feature type="transmembrane region" description="Helical" evidence="6">
    <location>
        <begin position="130"/>
        <end position="154"/>
    </location>
</feature>
<protein>
    <recommendedName>
        <fullName evidence="7">Rhodopsin domain-containing protein</fullName>
    </recommendedName>
</protein>
<dbReference type="Pfam" id="PF20684">
    <property type="entry name" value="Fung_rhodopsin"/>
    <property type="match status" value="1"/>
</dbReference>
<keyword evidence="3 6" id="KW-1133">Transmembrane helix</keyword>
<comment type="similarity">
    <text evidence="5">Belongs to the SAT4 family.</text>
</comment>
<name>A0A6A6XRK1_9PLEO</name>
<proteinExistence type="inferred from homology"/>
<reference evidence="8" key="1">
    <citation type="journal article" date="2020" name="Stud. Mycol.">
        <title>101 Dothideomycetes genomes: a test case for predicting lifestyles and emergence of pathogens.</title>
        <authorList>
            <person name="Haridas S."/>
            <person name="Albert R."/>
            <person name="Binder M."/>
            <person name="Bloem J."/>
            <person name="Labutti K."/>
            <person name="Salamov A."/>
            <person name="Andreopoulos B."/>
            <person name="Baker S."/>
            <person name="Barry K."/>
            <person name="Bills G."/>
            <person name="Bluhm B."/>
            <person name="Cannon C."/>
            <person name="Castanera R."/>
            <person name="Culley D."/>
            <person name="Daum C."/>
            <person name="Ezra D."/>
            <person name="Gonzalez J."/>
            <person name="Henrissat B."/>
            <person name="Kuo A."/>
            <person name="Liang C."/>
            <person name="Lipzen A."/>
            <person name="Lutzoni F."/>
            <person name="Magnuson J."/>
            <person name="Mondo S."/>
            <person name="Nolan M."/>
            <person name="Ohm R."/>
            <person name="Pangilinan J."/>
            <person name="Park H.-J."/>
            <person name="Ramirez L."/>
            <person name="Alfaro M."/>
            <person name="Sun H."/>
            <person name="Tritt A."/>
            <person name="Yoshinaga Y."/>
            <person name="Zwiers L.-H."/>
            <person name="Turgeon B."/>
            <person name="Goodwin S."/>
            <person name="Spatafora J."/>
            <person name="Crous P."/>
            <person name="Grigoriev I."/>
        </authorList>
    </citation>
    <scope>NUCLEOTIDE SEQUENCE</scope>
    <source>
        <strain evidence="8">CBS 109.77</strain>
    </source>
</reference>
<dbReference type="PANTHER" id="PTHR33048">
    <property type="entry name" value="PTH11-LIKE INTEGRAL MEMBRANE PROTEIN (AFU_ORTHOLOGUE AFUA_5G11245)"/>
    <property type="match status" value="1"/>
</dbReference>
<sequence>MSTRNYVTQEQLLNTSYGMIALTSVFAIARVATRVLRPKKLATEDYLVFLSFVLFIAMSTMYIVVTPAIFRISAVTSGALPPYATMLVDALFIIKIFFANTMIFWFLLWTVKFSLLALYKRLMVGVDNKIYIKIWWGVLVFCILSLIGCVVSNFTSCHSMHAWFSPGECTLPRDVRAQIASLYYAFAVDVLSDLMIMFLPIRLIWNLQMPRAQKISVGALFCTGFVCILFAIIRVVQIGMKAGNSSTPSSSWLALWAVVEGAIAVIIGCCPAFAALYRTARKTQKASYDARGYAKHPSSNSGIPASPSINLKSMVSTTTRPKKNSPYWDLEEGADSSQEELAKLNGGIFVTKTIKQEESNERRM</sequence>
<feature type="domain" description="Rhodopsin" evidence="7">
    <location>
        <begin position="29"/>
        <end position="278"/>
    </location>
</feature>
<evidence type="ECO:0000256" key="1">
    <source>
        <dbReference type="ARBA" id="ARBA00004141"/>
    </source>
</evidence>
<dbReference type="GO" id="GO:0016020">
    <property type="term" value="C:membrane"/>
    <property type="evidence" value="ECO:0007669"/>
    <property type="project" value="UniProtKB-SubCell"/>
</dbReference>
<evidence type="ECO:0000259" key="7">
    <source>
        <dbReference type="Pfam" id="PF20684"/>
    </source>
</evidence>
<dbReference type="PANTHER" id="PTHR33048:SF146">
    <property type="entry name" value="INTEGRAL MEMBRANE PROTEIN"/>
    <property type="match status" value="1"/>
</dbReference>
<feature type="transmembrane region" description="Helical" evidence="6">
    <location>
        <begin position="45"/>
        <end position="70"/>
    </location>
</feature>
<comment type="subcellular location">
    <subcellularLocation>
        <location evidence="1">Membrane</location>
        <topology evidence="1">Multi-pass membrane protein</topology>
    </subcellularLocation>
</comment>
<gene>
    <name evidence="8" type="ORF">K505DRAFT_232512</name>
</gene>
<keyword evidence="4 6" id="KW-0472">Membrane</keyword>
<accession>A0A6A6XRK1</accession>
<dbReference type="InterPro" id="IPR049326">
    <property type="entry name" value="Rhodopsin_dom_fungi"/>
</dbReference>
<dbReference type="InterPro" id="IPR052337">
    <property type="entry name" value="SAT4-like"/>
</dbReference>
<evidence type="ECO:0000256" key="4">
    <source>
        <dbReference type="ARBA" id="ARBA00023136"/>
    </source>
</evidence>
<dbReference type="OrthoDB" id="2988756at2759"/>
<dbReference type="Proteomes" id="UP000799757">
    <property type="component" value="Unassembled WGS sequence"/>
</dbReference>
<organism evidence="8 9">
    <name type="scientific">Melanomma pulvis-pyrius CBS 109.77</name>
    <dbReference type="NCBI Taxonomy" id="1314802"/>
    <lineage>
        <taxon>Eukaryota</taxon>
        <taxon>Fungi</taxon>
        <taxon>Dikarya</taxon>
        <taxon>Ascomycota</taxon>
        <taxon>Pezizomycotina</taxon>
        <taxon>Dothideomycetes</taxon>
        <taxon>Pleosporomycetidae</taxon>
        <taxon>Pleosporales</taxon>
        <taxon>Melanommataceae</taxon>
        <taxon>Melanomma</taxon>
    </lineage>
</organism>
<keyword evidence="2 6" id="KW-0812">Transmembrane</keyword>